<dbReference type="InParanoid" id="A0A0Q3FWV2"/>
<dbReference type="Gramene" id="KQK03936">
    <property type="protein sequence ID" value="KQK03936"/>
    <property type="gene ID" value="BRADI_2g10754v3"/>
</dbReference>
<accession>A0A0Q3FWV2</accession>
<dbReference type="EMBL" id="CM000881">
    <property type="protein sequence ID" value="KQK03936.1"/>
    <property type="molecule type" value="Genomic_DNA"/>
</dbReference>
<evidence type="ECO:0000313" key="1">
    <source>
        <dbReference type="EMBL" id="KQK03936.1"/>
    </source>
</evidence>
<protein>
    <submittedName>
        <fullName evidence="1 2">Uncharacterized protein</fullName>
    </submittedName>
</protein>
<sequence>MRFSIQSYIFQRGKKNILLTLICNLFTHASTSSSPQNFAPRGHYRVILPRAHSSDNIGASVIICTGKLTP</sequence>
<organism evidence="1">
    <name type="scientific">Brachypodium distachyon</name>
    <name type="common">Purple false brome</name>
    <name type="synonym">Trachynia distachya</name>
    <dbReference type="NCBI Taxonomy" id="15368"/>
    <lineage>
        <taxon>Eukaryota</taxon>
        <taxon>Viridiplantae</taxon>
        <taxon>Streptophyta</taxon>
        <taxon>Embryophyta</taxon>
        <taxon>Tracheophyta</taxon>
        <taxon>Spermatophyta</taxon>
        <taxon>Magnoliopsida</taxon>
        <taxon>Liliopsida</taxon>
        <taxon>Poales</taxon>
        <taxon>Poaceae</taxon>
        <taxon>BOP clade</taxon>
        <taxon>Pooideae</taxon>
        <taxon>Stipodae</taxon>
        <taxon>Brachypodieae</taxon>
        <taxon>Brachypodium</taxon>
    </lineage>
</organism>
<dbReference type="Proteomes" id="UP000008810">
    <property type="component" value="Chromosome 2"/>
</dbReference>
<gene>
    <name evidence="1" type="ORF">BRADI_2g10754v3</name>
</gene>
<proteinExistence type="predicted"/>
<evidence type="ECO:0000313" key="2">
    <source>
        <dbReference type="EnsemblPlants" id="KQK03936"/>
    </source>
</evidence>
<keyword evidence="3" id="KW-1185">Reference proteome</keyword>
<evidence type="ECO:0000313" key="3">
    <source>
        <dbReference type="Proteomes" id="UP000008810"/>
    </source>
</evidence>
<reference evidence="1 2" key="1">
    <citation type="journal article" date="2010" name="Nature">
        <title>Genome sequencing and analysis of the model grass Brachypodium distachyon.</title>
        <authorList>
            <consortium name="International Brachypodium Initiative"/>
        </authorList>
    </citation>
    <scope>NUCLEOTIDE SEQUENCE [LARGE SCALE GENOMIC DNA]</scope>
    <source>
        <strain evidence="1 2">Bd21</strain>
    </source>
</reference>
<reference evidence="2" key="3">
    <citation type="submission" date="2018-08" db="UniProtKB">
        <authorList>
            <consortium name="EnsemblPlants"/>
        </authorList>
    </citation>
    <scope>IDENTIFICATION</scope>
    <source>
        <strain evidence="2">cv. Bd21</strain>
    </source>
</reference>
<dbReference type="AlphaFoldDB" id="A0A0Q3FWV2"/>
<dbReference type="EnsemblPlants" id="KQK03936">
    <property type="protein sequence ID" value="KQK03936"/>
    <property type="gene ID" value="BRADI_2g10754v3"/>
</dbReference>
<reference evidence="1" key="2">
    <citation type="submission" date="2017-06" db="EMBL/GenBank/DDBJ databases">
        <title>WGS assembly of Brachypodium distachyon.</title>
        <authorList>
            <consortium name="The International Brachypodium Initiative"/>
            <person name="Lucas S."/>
            <person name="Harmon-Smith M."/>
            <person name="Lail K."/>
            <person name="Tice H."/>
            <person name="Grimwood J."/>
            <person name="Bruce D."/>
            <person name="Barry K."/>
            <person name="Shu S."/>
            <person name="Lindquist E."/>
            <person name="Wang M."/>
            <person name="Pitluck S."/>
            <person name="Vogel J.P."/>
            <person name="Garvin D.F."/>
            <person name="Mockler T.C."/>
            <person name="Schmutz J."/>
            <person name="Rokhsar D."/>
            <person name="Bevan M.W."/>
        </authorList>
    </citation>
    <scope>NUCLEOTIDE SEQUENCE</scope>
    <source>
        <strain evidence="1">Bd21</strain>
    </source>
</reference>
<name>A0A0Q3FWV2_BRADI</name>